<dbReference type="AlphaFoldDB" id="A0A9W9W3X9"/>
<comment type="caution">
    <text evidence="1">The sequence shown here is derived from an EMBL/GenBank/DDBJ whole genome shotgun (WGS) entry which is preliminary data.</text>
</comment>
<dbReference type="GeneID" id="81369837"/>
<accession>A0A9W9W3X9</accession>
<organism evidence="1 2">
    <name type="scientific">Penicillium cosmopolitanum</name>
    <dbReference type="NCBI Taxonomy" id="1131564"/>
    <lineage>
        <taxon>Eukaryota</taxon>
        <taxon>Fungi</taxon>
        <taxon>Dikarya</taxon>
        <taxon>Ascomycota</taxon>
        <taxon>Pezizomycotina</taxon>
        <taxon>Eurotiomycetes</taxon>
        <taxon>Eurotiomycetidae</taxon>
        <taxon>Eurotiales</taxon>
        <taxon>Aspergillaceae</taxon>
        <taxon>Penicillium</taxon>
    </lineage>
</organism>
<sequence>MTVNGETEYPPQADLRTMMNEQPVPLLAPGLVDPASMAGKQATIKANALLDRFNVALANRDADKLAGCFYTSQAYWKDILALTYHLRTFSTPGVIAAALLKTNKLRQIENGISIDGAAIFLPATPVLVSAMAHAYRDSRMIGLI</sequence>
<dbReference type="EMBL" id="JAPZBU010000006">
    <property type="protein sequence ID" value="KAJ5398107.1"/>
    <property type="molecule type" value="Genomic_DNA"/>
</dbReference>
<gene>
    <name evidence="1" type="ORF">N7509_006220</name>
</gene>
<evidence type="ECO:0000313" key="2">
    <source>
        <dbReference type="Proteomes" id="UP001147747"/>
    </source>
</evidence>
<reference evidence="1" key="2">
    <citation type="journal article" date="2023" name="IMA Fungus">
        <title>Comparative genomic study of the Penicillium genus elucidates a diverse pangenome and 15 lateral gene transfer events.</title>
        <authorList>
            <person name="Petersen C."/>
            <person name="Sorensen T."/>
            <person name="Nielsen M.R."/>
            <person name="Sondergaard T.E."/>
            <person name="Sorensen J.L."/>
            <person name="Fitzpatrick D.A."/>
            <person name="Frisvad J.C."/>
            <person name="Nielsen K.L."/>
        </authorList>
    </citation>
    <scope>NUCLEOTIDE SEQUENCE</scope>
    <source>
        <strain evidence="1">IBT 29677</strain>
    </source>
</reference>
<dbReference type="RefSeq" id="XP_056490159.1">
    <property type="nucleotide sequence ID" value="XM_056630857.1"/>
</dbReference>
<dbReference type="OrthoDB" id="74360at2759"/>
<dbReference type="Proteomes" id="UP001147747">
    <property type="component" value="Unassembled WGS sequence"/>
</dbReference>
<reference evidence="1" key="1">
    <citation type="submission" date="2022-12" db="EMBL/GenBank/DDBJ databases">
        <authorList>
            <person name="Petersen C."/>
        </authorList>
    </citation>
    <scope>NUCLEOTIDE SEQUENCE</scope>
    <source>
        <strain evidence="1">IBT 29677</strain>
    </source>
</reference>
<keyword evidence="2" id="KW-1185">Reference proteome</keyword>
<name>A0A9W9W3X9_9EURO</name>
<protein>
    <submittedName>
        <fullName evidence="1">Uncharacterized protein</fullName>
    </submittedName>
</protein>
<proteinExistence type="predicted"/>
<evidence type="ECO:0000313" key="1">
    <source>
        <dbReference type="EMBL" id="KAJ5398107.1"/>
    </source>
</evidence>